<keyword evidence="3" id="KW-1185">Reference proteome</keyword>
<feature type="region of interest" description="Disordered" evidence="1">
    <location>
        <begin position="88"/>
        <end position="107"/>
    </location>
</feature>
<reference evidence="2 3" key="1">
    <citation type="journal article" date="2021" name="Elife">
        <title>Chloroplast acquisition without the gene transfer in kleptoplastic sea slugs, Plakobranchus ocellatus.</title>
        <authorList>
            <person name="Maeda T."/>
            <person name="Takahashi S."/>
            <person name="Yoshida T."/>
            <person name="Shimamura S."/>
            <person name="Takaki Y."/>
            <person name="Nagai Y."/>
            <person name="Toyoda A."/>
            <person name="Suzuki Y."/>
            <person name="Arimoto A."/>
            <person name="Ishii H."/>
            <person name="Satoh N."/>
            <person name="Nishiyama T."/>
            <person name="Hasebe M."/>
            <person name="Maruyama T."/>
            <person name="Minagawa J."/>
            <person name="Obokata J."/>
            <person name="Shigenobu S."/>
        </authorList>
    </citation>
    <scope>NUCLEOTIDE SEQUENCE [LARGE SCALE GENOMIC DNA]</scope>
</reference>
<comment type="caution">
    <text evidence="2">The sequence shown here is derived from an EMBL/GenBank/DDBJ whole genome shotgun (WGS) entry which is preliminary data.</text>
</comment>
<name>A0AAV3YDT6_9GAST</name>
<proteinExistence type="predicted"/>
<organism evidence="2 3">
    <name type="scientific">Plakobranchus ocellatus</name>
    <dbReference type="NCBI Taxonomy" id="259542"/>
    <lineage>
        <taxon>Eukaryota</taxon>
        <taxon>Metazoa</taxon>
        <taxon>Spiralia</taxon>
        <taxon>Lophotrochozoa</taxon>
        <taxon>Mollusca</taxon>
        <taxon>Gastropoda</taxon>
        <taxon>Heterobranchia</taxon>
        <taxon>Euthyneura</taxon>
        <taxon>Panpulmonata</taxon>
        <taxon>Sacoglossa</taxon>
        <taxon>Placobranchoidea</taxon>
        <taxon>Plakobranchidae</taxon>
        <taxon>Plakobranchus</taxon>
    </lineage>
</organism>
<feature type="region of interest" description="Disordered" evidence="1">
    <location>
        <begin position="62"/>
        <end position="82"/>
    </location>
</feature>
<feature type="compositionally biased region" description="Polar residues" evidence="1">
    <location>
        <begin position="62"/>
        <end position="71"/>
    </location>
</feature>
<dbReference type="EMBL" id="BLXT01000807">
    <property type="protein sequence ID" value="GFN80243.1"/>
    <property type="molecule type" value="Genomic_DNA"/>
</dbReference>
<evidence type="ECO:0000313" key="2">
    <source>
        <dbReference type="EMBL" id="GFN80243.1"/>
    </source>
</evidence>
<feature type="compositionally biased region" description="Basic and acidic residues" evidence="1">
    <location>
        <begin position="73"/>
        <end position="82"/>
    </location>
</feature>
<evidence type="ECO:0000313" key="3">
    <source>
        <dbReference type="Proteomes" id="UP000735302"/>
    </source>
</evidence>
<feature type="compositionally biased region" description="Polar residues" evidence="1">
    <location>
        <begin position="96"/>
        <end position="107"/>
    </location>
</feature>
<gene>
    <name evidence="2" type="ORF">PoB_000674900</name>
</gene>
<feature type="compositionally biased region" description="Polar residues" evidence="1">
    <location>
        <begin position="22"/>
        <end position="33"/>
    </location>
</feature>
<dbReference type="AlphaFoldDB" id="A0AAV3YDT6"/>
<sequence length="107" mass="12001">MFDSAVRRIKIVSFTQNFLPLTGHKNASTSPRSSVAPHGQSVKCREAVPKGCLQNRVRINAPMTTKEQQGAEQVDKGIPRVETNRRCYPYHYPRDGQSQNAMNPNGF</sequence>
<protein>
    <submittedName>
        <fullName evidence="2">Uncharacterized protein</fullName>
    </submittedName>
</protein>
<feature type="region of interest" description="Disordered" evidence="1">
    <location>
        <begin position="22"/>
        <end position="41"/>
    </location>
</feature>
<evidence type="ECO:0000256" key="1">
    <source>
        <dbReference type="SAM" id="MobiDB-lite"/>
    </source>
</evidence>
<dbReference type="Proteomes" id="UP000735302">
    <property type="component" value="Unassembled WGS sequence"/>
</dbReference>
<accession>A0AAV3YDT6</accession>